<protein>
    <submittedName>
        <fullName evidence="3">Putative cuta1 divalent ion tolerance protein</fullName>
    </submittedName>
</protein>
<keyword evidence="2" id="KW-0732">Signal</keyword>
<evidence type="ECO:0000256" key="2">
    <source>
        <dbReference type="SAM" id="SignalP"/>
    </source>
</evidence>
<dbReference type="InterPro" id="IPR011322">
    <property type="entry name" value="N-reg_PII-like_a/b"/>
</dbReference>
<dbReference type="PANTHER" id="PTHR23419">
    <property type="entry name" value="DIVALENT CATION TOLERANCE CUTA-RELATED"/>
    <property type="match status" value="1"/>
</dbReference>
<reference evidence="3" key="1">
    <citation type="submission" date="2020-03" db="EMBL/GenBank/DDBJ databases">
        <title>Transcriptomic Profiling of the Digestive Tract of the Rat Flea, Xenopsylla cheopis, Following Blood Feeding and Infection with Yersinia pestis.</title>
        <authorList>
            <person name="Bland D.M."/>
            <person name="Martens C.A."/>
            <person name="Virtaneva K."/>
            <person name="Kanakabandi K."/>
            <person name="Long D."/>
            <person name="Rosenke R."/>
            <person name="Saturday G.A."/>
            <person name="Hoyt F.H."/>
            <person name="Bruno D.P."/>
            <person name="Ribeiro J.M.C."/>
            <person name="Hinnebusch J."/>
        </authorList>
    </citation>
    <scope>NUCLEOTIDE SEQUENCE</scope>
</reference>
<dbReference type="AlphaFoldDB" id="A0A6M2DJ12"/>
<dbReference type="InterPro" id="IPR004323">
    <property type="entry name" value="Ion_tolerance_CutA"/>
</dbReference>
<evidence type="ECO:0000256" key="1">
    <source>
        <dbReference type="ARBA" id="ARBA00010169"/>
    </source>
</evidence>
<dbReference type="Gene3D" id="3.30.70.120">
    <property type="match status" value="1"/>
</dbReference>
<accession>A0A6M2DJ12</accession>
<name>A0A6M2DJ12_XENCH</name>
<dbReference type="InterPro" id="IPR015867">
    <property type="entry name" value="N-reg_PII/ATP_PRibTrfase_C"/>
</dbReference>
<dbReference type="PANTHER" id="PTHR23419:SF8">
    <property type="entry name" value="FI09726P"/>
    <property type="match status" value="1"/>
</dbReference>
<proteinExistence type="inferred from homology"/>
<dbReference type="Pfam" id="PF03091">
    <property type="entry name" value="CutA1"/>
    <property type="match status" value="1"/>
</dbReference>
<feature type="chain" id="PRO_5026650152" evidence="2">
    <location>
        <begin position="24"/>
        <end position="134"/>
    </location>
</feature>
<dbReference type="SUPFAM" id="SSF54913">
    <property type="entry name" value="GlnB-like"/>
    <property type="match status" value="1"/>
</dbReference>
<dbReference type="GO" id="GO:0005507">
    <property type="term" value="F:copper ion binding"/>
    <property type="evidence" value="ECO:0007669"/>
    <property type="project" value="TreeGrafter"/>
</dbReference>
<dbReference type="EMBL" id="GIIL01001315">
    <property type="protein sequence ID" value="NOV45041.1"/>
    <property type="molecule type" value="Transcribed_RNA"/>
</dbReference>
<comment type="similarity">
    <text evidence="1">Belongs to the CutA family.</text>
</comment>
<feature type="signal peptide" evidence="2">
    <location>
        <begin position="1"/>
        <end position="23"/>
    </location>
</feature>
<organism evidence="3">
    <name type="scientific">Xenopsylla cheopis</name>
    <name type="common">Oriental rat flea</name>
    <name type="synonym">Pulex cheopis</name>
    <dbReference type="NCBI Taxonomy" id="163159"/>
    <lineage>
        <taxon>Eukaryota</taxon>
        <taxon>Metazoa</taxon>
        <taxon>Ecdysozoa</taxon>
        <taxon>Arthropoda</taxon>
        <taxon>Hexapoda</taxon>
        <taxon>Insecta</taxon>
        <taxon>Pterygota</taxon>
        <taxon>Neoptera</taxon>
        <taxon>Endopterygota</taxon>
        <taxon>Siphonaptera</taxon>
        <taxon>Pulicidae</taxon>
        <taxon>Xenopsyllinae</taxon>
        <taxon>Xenopsylla</taxon>
    </lineage>
</organism>
<dbReference type="GO" id="GO:0010038">
    <property type="term" value="P:response to metal ion"/>
    <property type="evidence" value="ECO:0007669"/>
    <property type="project" value="InterPro"/>
</dbReference>
<sequence>MHKFIYIPLIVLIALMLRRLCVKNMSTYISGTHSIAYVTVPSQDVAKNIAKNLVKEKLAACVNIIPNITSIYSWKDNIEEDSELLMMIKTKTAKIAELTEFVKKNHPYEVCEVISVKIDNGNDAYLNWINDNVN</sequence>
<evidence type="ECO:0000313" key="3">
    <source>
        <dbReference type="EMBL" id="NOV45041.1"/>
    </source>
</evidence>